<comment type="similarity">
    <text evidence="1 5">Belongs to the GcvH family.</text>
</comment>
<dbReference type="NCBIfam" id="TIGR00527">
    <property type="entry name" value="gcvH"/>
    <property type="match status" value="1"/>
</dbReference>
<dbReference type="STRING" id="1569628.A0A316UUB6"/>
<accession>A0A316UUB6</accession>
<comment type="function">
    <text evidence="5">The H protein shuttles the methylamine group of glycine from the P protein to the T protein.</text>
</comment>
<dbReference type="GeneID" id="37029617"/>
<dbReference type="OrthoDB" id="10264154at2759"/>
<evidence type="ECO:0000259" key="6">
    <source>
        <dbReference type="PROSITE" id="PS50968"/>
    </source>
</evidence>
<feature type="modified residue" description="N6-lipoyllysine" evidence="4">
    <location>
        <position position="105"/>
    </location>
</feature>
<keyword evidence="8" id="KW-1185">Reference proteome</keyword>
<dbReference type="PROSITE" id="PS00189">
    <property type="entry name" value="LIPOYL"/>
    <property type="match status" value="1"/>
</dbReference>
<dbReference type="RefSeq" id="XP_025361307.1">
    <property type="nucleotide sequence ID" value="XM_025507794.1"/>
</dbReference>
<evidence type="ECO:0000256" key="4">
    <source>
        <dbReference type="PIRSR" id="PIRSR617453-50"/>
    </source>
</evidence>
<keyword evidence="3 5" id="KW-0809">Transit peptide</keyword>
<dbReference type="GO" id="GO:0019464">
    <property type="term" value="P:glycine decarboxylation via glycine cleavage system"/>
    <property type="evidence" value="ECO:0007669"/>
    <property type="project" value="UniProtKB-UniRule"/>
</dbReference>
<dbReference type="SUPFAM" id="SSF51230">
    <property type="entry name" value="Single hybrid motif"/>
    <property type="match status" value="1"/>
</dbReference>
<comment type="subunit">
    <text evidence="5">The glycine cleavage system is composed of four proteins: P, T, L and H.</text>
</comment>
<dbReference type="GO" id="GO:0005739">
    <property type="term" value="C:mitochondrion"/>
    <property type="evidence" value="ECO:0007669"/>
    <property type="project" value="UniProtKB-SubCell"/>
</dbReference>
<dbReference type="GO" id="GO:0009249">
    <property type="term" value="P:protein lipoylation"/>
    <property type="evidence" value="ECO:0007669"/>
    <property type="project" value="TreeGrafter"/>
</dbReference>
<dbReference type="PANTHER" id="PTHR11715:SF3">
    <property type="entry name" value="GLYCINE CLEAVAGE SYSTEM H PROTEIN-RELATED"/>
    <property type="match status" value="1"/>
</dbReference>
<dbReference type="Proteomes" id="UP000245884">
    <property type="component" value="Unassembled WGS sequence"/>
</dbReference>
<comment type="cofactor">
    <cofactor evidence="5">
        <name>(R)-lipoate</name>
        <dbReference type="ChEBI" id="CHEBI:83088"/>
    </cofactor>
    <text evidence="5">Binds 1 lipoyl cofactor covalently.</text>
</comment>
<dbReference type="PANTHER" id="PTHR11715">
    <property type="entry name" value="GLYCINE CLEAVAGE SYSTEM H PROTEIN"/>
    <property type="match status" value="1"/>
</dbReference>
<dbReference type="EMBL" id="KZ819670">
    <property type="protein sequence ID" value="PWN26695.1"/>
    <property type="molecule type" value="Genomic_DNA"/>
</dbReference>
<dbReference type="PROSITE" id="PS50968">
    <property type="entry name" value="BIOTINYL_LIPOYL"/>
    <property type="match status" value="1"/>
</dbReference>
<organism evidence="7 8">
    <name type="scientific">Jaminaea rosea</name>
    <dbReference type="NCBI Taxonomy" id="1569628"/>
    <lineage>
        <taxon>Eukaryota</taxon>
        <taxon>Fungi</taxon>
        <taxon>Dikarya</taxon>
        <taxon>Basidiomycota</taxon>
        <taxon>Ustilaginomycotina</taxon>
        <taxon>Exobasidiomycetes</taxon>
        <taxon>Microstromatales</taxon>
        <taxon>Microstromatales incertae sedis</taxon>
        <taxon>Jaminaea</taxon>
    </lineage>
</organism>
<evidence type="ECO:0000256" key="1">
    <source>
        <dbReference type="ARBA" id="ARBA00009249"/>
    </source>
</evidence>
<sequence>MAATLTRSVLPSLRRCAAPSPLMARSSLMALHARTLTTSMPRMEIKTRYTPEHEWVSLDTETNIGTVGITDYAQKSLGDVVYVELPSQGSEVKQGEQIGAVESVKAASDIYSPVAGTVTSVNDRLADEAGLLNKSPEKDGWLCQIRLLNPSEFETLIEKDAYQKLTDEASD</sequence>
<keyword evidence="2 4" id="KW-0450">Lipoyl</keyword>
<name>A0A316UUB6_9BASI</name>
<reference evidence="7 8" key="1">
    <citation type="journal article" date="2018" name="Mol. Biol. Evol.">
        <title>Broad Genomic Sampling Reveals a Smut Pathogenic Ancestry of the Fungal Clade Ustilaginomycotina.</title>
        <authorList>
            <person name="Kijpornyongpan T."/>
            <person name="Mondo S.J."/>
            <person name="Barry K."/>
            <person name="Sandor L."/>
            <person name="Lee J."/>
            <person name="Lipzen A."/>
            <person name="Pangilinan J."/>
            <person name="LaButti K."/>
            <person name="Hainaut M."/>
            <person name="Henrissat B."/>
            <person name="Grigoriev I.V."/>
            <person name="Spatafora J.W."/>
            <person name="Aime M.C."/>
        </authorList>
    </citation>
    <scope>NUCLEOTIDE SEQUENCE [LARGE SCALE GENOMIC DNA]</scope>
    <source>
        <strain evidence="7 8">MCA 5214</strain>
    </source>
</reference>
<dbReference type="InterPro" id="IPR017453">
    <property type="entry name" value="GCV_H_sub"/>
</dbReference>
<evidence type="ECO:0000313" key="7">
    <source>
        <dbReference type="EMBL" id="PWN26695.1"/>
    </source>
</evidence>
<feature type="domain" description="Lipoyl-binding" evidence="6">
    <location>
        <begin position="64"/>
        <end position="146"/>
    </location>
</feature>
<dbReference type="InterPro" id="IPR002930">
    <property type="entry name" value="GCV_H"/>
</dbReference>
<evidence type="ECO:0000256" key="5">
    <source>
        <dbReference type="RuleBase" id="RU364055"/>
    </source>
</evidence>
<dbReference type="InterPro" id="IPR003016">
    <property type="entry name" value="2-oxoA_DH_lipoyl-BS"/>
</dbReference>
<dbReference type="Pfam" id="PF01597">
    <property type="entry name" value="GCV_H"/>
    <property type="match status" value="1"/>
</dbReference>
<dbReference type="CDD" id="cd06848">
    <property type="entry name" value="GCS_H"/>
    <property type="match status" value="1"/>
</dbReference>
<comment type="subcellular location">
    <subcellularLocation>
        <location evidence="5">Mitochondrion</location>
    </subcellularLocation>
</comment>
<keyword evidence="5" id="KW-0496">Mitochondrion</keyword>
<gene>
    <name evidence="7" type="ORF">BDZ90DRAFT_253356</name>
</gene>
<evidence type="ECO:0000256" key="3">
    <source>
        <dbReference type="ARBA" id="ARBA00022946"/>
    </source>
</evidence>
<protein>
    <recommendedName>
        <fullName evidence="5">Glycine cleavage system H protein</fullName>
    </recommendedName>
</protein>
<dbReference type="Gene3D" id="2.40.50.100">
    <property type="match status" value="1"/>
</dbReference>
<dbReference type="NCBIfam" id="NF002270">
    <property type="entry name" value="PRK01202.1"/>
    <property type="match status" value="1"/>
</dbReference>
<dbReference type="InterPro" id="IPR033753">
    <property type="entry name" value="GCV_H/Fam206"/>
</dbReference>
<evidence type="ECO:0000313" key="8">
    <source>
        <dbReference type="Proteomes" id="UP000245884"/>
    </source>
</evidence>
<evidence type="ECO:0000256" key="2">
    <source>
        <dbReference type="ARBA" id="ARBA00022823"/>
    </source>
</evidence>
<dbReference type="InterPro" id="IPR011053">
    <property type="entry name" value="Single_hybrid_motif"/>
</dbReference>
<dbReference type="HAMAP" id="MF_00272">
    <property type="entry name" value="GcvH"/>
    <property type="match status" value="1"/>
</dbReference>
<dbReference type="AlphaFoldDB" id="A0A316UUB6"/>
<dbReference type="InterPro" id="IPR000089">
    <property type="entry name" value="Biotin_lipoyl"/>
</dbReference>
<dbReference type="GO" id="GO:0005960">
    <property type="term" value="C:glycine cleavage complex"/>
    <property type="evidence" value="ECO:0007669"/>
    <property type="project" value="UniProtKB-UniRule"/>
</dbReference>
<proteinExistence type="inferred from homology"/>